<sequence>MAGLRERGGAFGGGFGGWCSGGLGFRGLVAGGGRVGVGVGWGWYVTVRGPGWSEGARPWGFGLTSRRCSDLILMSRWSNPPGRR</sequence>
<reference evidence="1 2" key="1">
    <citation type="submission" date="2018-08" db="EMBL/GenBank/DDBJ databases">
        <title>Actinomadura jelena sp. nov., a novel Actinomycete isolated from soil in Chad.</title>
        <authorList>
            <person name="Shi L."/>
        </authorList>
    </citation>
    <scope>NUCLEOTIDE SEQUENCE [LARGE SCALE GENOMIC DNA]</scope>
    <source>
        <strain evidence="1 2">NEAU-G17</strain>
    </source>
</reference>
<protein>
    <submittedName>
        <fullName evidence="1">Uncharacterized protein</fullName>
    </submittedName>
</protein>
<organism evidence="1 2">
    <name type="scientific">Actinomadura logoneensis</name>
    <dbReference type="NCBI Taxonomy" id="2293572"/>
    <lineage>
        <taxon>Bacteria</taxon>
        <taxon>Bacillati</taxon>
        <taxon>Actinomycetota</taxon>
        <taxon>Actinomycetes</taxon>
        <taxon>Streptosporangiales</taxon>
        <taxon>Thermomonosporaceae</taxon>
        <taxon>Actinomadura</taxon>
    </lineage>
</organism>
<comment type="caution">
    <text evidence="1">The sequence shown here is derived from an EMBL/GenBank/DDBJ whole genome shotgun (WGS) entry which is preliminary data.</text>
</comment>
<accession>A0A372JID8</accession>
<dbReference type="Proteomes" id="UP000261811">
    <property type="component" value="Unassembled WGS sequence"/>
</dbReference>
<dbReference type="EMBL" id="QURH01000332">
    <property type="protein sequence ID" value="RFU39614.1"/>
    <property type="molecule type" value="Genomic_DNA"/>
</dbReference>
<dbReference type="AlphaFoldDB" id="A0A372JID8"/>
<proteinExistence type="predicted"/>
<keyword evidence="2" id="KW-1185">Reference proteome</keyword>
<evidence type="ECO:0000313" key="1">
    <source>
        <dbReference type="EMBL" id="RFU39614.1"/>
    </source>
</evidence>
<name>A0A372JID8_9ACTN</name>
<gene>
    <name evidence="1" type="ORF">DZF91_21470</name>
</gene>
<evidence type="ECO:0000313" key="2">
    <source>
        <dbReference type="Proteomes" id="UP000261811"/>
    </source>
</evidence>